<reference evidence="2" key="2">
    <citation type="submission" date="2020-11" db="EMBL/GenBank/DDBJ databases">
        <authorList>
            <person name="McCartney M.A."/>
            <person name="Auch B."/>
            <person name="Kono T."/>
            <person name="Mallez S."/>
            <person name="Becker A."/>
            <person name="Gohl D.M."/>
            <person name="Silverstein K.A.T."/>
            <person name="Koren S."/>
            <person name="Bechman K.B."/>
            <person name="Herman A."/>
            <person name="Abrahante J.E."/>
            <person name="Garbe J."/>
        </authorList>
    </citation>
    <scope>NUCLEOTIDE SEQUENCE</scope>
    <source>
        <strain evidence="2">Duluth1</strain>
        <tissue evidence="2">Whole animal</tissue>
    </source>
</reference>
<evidence type="ECO:0000256" key="1">
    <source>
        <dbReference type="SAM" id="SignalP"/>
    </source>
</evidence>
<proteinExistence type="predicted"/>
<feature type="signal peptide" evidence="1">
    <location>
        <begin position="1"/>
        <end position="21"/>
    </location>
</feature>
<sequence>MAVRLLFQYAVLFVGLANVRANCPMCTHFAFGVAHAPKGYVEFIRPSLDNVLKNLNTCNGVDAKVCSHRTICTTYYALMHGKGQKNVDPDIEISVELIIRGCQERSSSDVDRCIPVGDTISPANPMVNGIFAVYDHFSMNARSCISEQPMQFKLAIPESYVTTGSAPNGAPYVSAFVQNTFLFGIFLTLSLN</sequence>
<reference evidence="2" key="1">
    <citation type="journal article" date="2019" name="bioRxiv">
        <title>The Genome of the Zebra Mussel, Dreissena polymorpha: A Resource for Invasive Species Research.</title>
        <authorList>
            <person name="McCartney M.A."/>
            <person name="Auch B."/>
            <person name="Kono T."/>
            <person name="Mallez S."/>
            <person name="Zhang Y."/>
            <person name="Obille A."/>
            <person name="Becker A."/>
            <person name="Abrahante J.E."/>
            <person name="Garbe J."/>
            <person name="Badalamenti J.P."/>
            <person name="Herman A."/>
            <person name="Mangelson H."/>
            <person name="Liachko I."/>
            <person name="Sullivan S."/>
            <person name="Sone E.D."/>
            <person name="Koren S."/>
            <person name="Silverstein K.A.T."/>
            <person name="Beckman K.B."/>
            <person name="Gohl D.M."/>
        </authorList>
    </citation>
    <scope>NUCLEOTIDE SEQUENCE</scope>
    <source>
        <strain evidence="2">Duluth1</strain>
        <tissue evidence="2">Whole animal</tissue>
    </source>
</reference>
<name>A0A9D4IKH6_DREPO</name>
<comment type="caution">
    <text evidence="2">The sequence shown here is derived from an EMBL/GenBank/DDBJ whole genome shotgun (WGS) entry which is preliminary data.</text>
</comment>
<dbReference type="EMBL" id="JAIWYP010000009">
    <property type="protein sequence ID" value="KAH3778986.1"/>
    <property type="molecule type" value="Genomic_DNA"/>
</dbReference>
<dbReference type="Proteomes" id="UP000828390">
    <property type="component" value="Unassembled WGS sequence"/>
</dbReference>
<dbReference type="AlphaFoldDB" id="A0A9D4IKH6"/>
<organism evidence="2 3">
    <name type="scientific">Dreissena polymorpha</name>
    <name type="common">Zebra mussel</name>
    <name type="synonym">Mytilus polymorpha</name>
    <dbReference type="NCBI Taxonomy" id="45954"/>
    <lineage>
        <taxon>Eukaryota</taxon>
        <taxon>Metazoa</taxon>
        <taxon>Spiralia</taxon>
        <taxon>Lophotrochozoa</taxon>
        <taxon>Mollusca</taxon>
        <taxon>Bivalvia</taxon>
        <taxon>Autobranchia</taxon>
        <taxon>Heteroconchia</taxon>
        <taxon>Euheterodonta</taxon>
        <taxon>Imparidentia</taxon>
        <taxon>Neoheterodontei</taxon>
        <taxon>Myida</taxon>
        <taxon>Dreissenoidea</taxon>
        <taxon>Dreissenidae</taxon>
        <taxon>Dreissena</taxon>
    </lineage>
</organism>
<evidence type="ECO:0000313" key="2">
    <source>
        <dbReference type="EMBL" id="KAH3778986.1"/>
    </source>
</evidence>
<protein>
    <submittedName>
        <fullName evidence="2">Uncharacterized protein</fullName>
    </submittedName>
</protein>
<accession>A0A9D4IKH6</accession>
<evidence type="ECO:0000313" key="3">
    <source>
        <dbReference type="Proteomes" id="UP000828390"/>
    </source>
</evidence>
<keyword evidence="1" id="KW-0732">Signal</keyword>
<keyword evidence="3" id="KW-1185">Reference proteome</keyword>
<gene>
    <name evidence="2" type="ORF">DPMN_180465</name>
</gene>
<feature type="chain" id="PRO_5039044355" evidence="1">
    <location>
        <begin position="22"/>
        <end position="192"/>
    </location>
</feature>